<evidence type="ECO:0000313" key="2">
    <source>
        <dbReference type="EMBL" id="KRF84494.1"/>
    </source>
</evidence>
<keyword evidence="1" id="KW-1133">Transmembrane helix</keyword>
<keyword evidence="1" id="KW-0472">Membrane</keyword>
<dbReference type="OrthoDB" id="7828421at2759"/>
<evidence type="ECO:0000256" key="1">
    <source>
        <dbReference type="SAM" id="Phobius"/>
    </source>
</evidence>
<keyword evidence="1" id="KW-0812">Transmembrane</keyword>
<dbReference type="Proteomes" id="UP000008792">
    <property type="component" value="Unassembled WGS sequence"/>
</dbReference>
<sequence length="112" mass="12736">MYINCGVPQSVCQFISYYLLNQSSLIMRLTIFFALSLAVGVVTSLPMSSTSQPNRELQEKLYQQWPGVEDERLADAEVDNAYELYKHKTRKPKILQVSPNDILSEPPAKLNL</sequence>
<proteinExistence type="predicted"/>
<dbReference type="EMBL" id="CH940647">
    <property type="protein sequence ID" value="KRF84494.1"/>
    <property type="molecule type" value="Genomic_DNA"/>
</dbReference>
<accession>A0A0Q9WUF6</accession>
<dbReference type="AlphaFoldDB" id="A0A0Q9WUF6"/>
<protein>
    <submittedName>
        <fullName evidence="2">Uncharacterized protein</fullName>
    </submittedName>
</protein>
<feature type="transmembrane region" description="Helical" evidence="1">
    <location>
        <begin position="25"/>
        <end position="45"/>
    </location>
</feature>
<evidence type="ECO:0000313" key="3">
    <source>
        <dbReference type="Proteomes" id="UP000008792"/>
    </source>
</evidence>
<dbReference type="InParanoid" id="A0A0Q9WUF6"/>
<reference evidence="2 3" key="1">
    <citation type="journal article" date="2007" name="Nature">
        <title>Evolution of genes and genomes on the Drosophila phylogeny.</title>
        <authorList>
            <consortium name="Drosophila 12 Genomes Consortium"/>
            <person name="Clark A.G."/>
            <person name="Eisen M.B."/>
            <person name="Smith D.R."/>
            <person name="Bergman C.M."/>
            <person name="Oliver B."/>
            <person name="Markow T.A."/>
            <person name="Kaufman T.C."/>
            <person name="Kellis M."/>
            <person name="Gelbart W."/>
            <person name="Iyer V.N."/>
            <person name="Pollard D.A."/>
            <person name="Sackton T.B."/>
            <person name="Larracuente A.M."/>
            <person name="Singh N.D."/>
            <person name="Abad J.P."/>
            <person name="Abt D.N."/>
            <person name="Adryan B."/>
            <person name="Aguade M."/>
            <person name="Akashi H."/>
            <person name="Anderson W.W."/>
            <person name="Aquadro C.F."/>
            <person name="Ardell D.H."/>
            <person name="Arguello R."/>
            <person name="Artieri C.G."/>
            <person name="Barbash D.A."/>
            <person name="Barker D."/>
            <person name="Barsanti P."/>
            <person name="Batterham P."/>
            <person name="Batzoglou S."/>
            <person name="Begun D."/>
            <person name="Bhutkar A."/>
            <person name="Blanco E."/>
            <person name="Bosak S.A."/>
            <person name="Bradley R.K."/>
            <person name="Brand A.D."/>
            <person name="Brent M.R."/>
            <person name="Brooks A.N."/>
            <person name="Brown R.H."/>
            <person name="Butlin R.K."/>
            <person name="Caggese C."/>
            <person name="Calvi B.R."/>
            <person name="Bernardo de Carvalho A."/>
            <person name="Caspi A."/>
            <person name="Castrezana S."/>
            <person name="Celniker S.E."/>
            <person name="Chang J.L."/>
            <person name="Chapple C."/>
            <person name="Chatterji S."/>
            <person name="Chinwalla A."/>
            <person name="Civetta A."/>
            <person name="Clifton S.W."/>
            <person name="Comeron J.M."/>
            <person name="Costello J.C."/>
            <person name="Coyne J.A."/>
            <person name="Daub J."/>
            <person name="David R.G."/>
            <person name="Delcher A.L."/>
            <person name="Delehaunty K."/>
            <person name="Do C.B."/>
            <person name="Ebling H."/>
            <person name="Edwards K."/>
            <person name="Eickbush T."/>
            <person name="Evans J.D."/>
            <person name="Filipski A."/>
            <person name="Findeiss S."/>
            <person name="Freyhult E."/>
            <person name="Fulton L."/>
            <person name="Fulton R."/>
            <person name="Garcia A.C."/>
            <person name="Gardiner A."/>
            <person name="Garfield D.A."/>
            <person name="Garvin B.E."/>
            <person name="Gibson G."/>
            <person name="Gilbert D."/>
            <person name="Gnerre S."/>
            <person name="Godfrey J."/>
            <person name="Good R."/>
            <person name="Gotea V."/>
            <person name="Gravely B."/>
            <person name="Greenberg A.J."/>
            <person name="Griffiths-Jones S."/>
            <person name="Gross S."/>
            <person name="Guigo R."/>
            <person name="Gustafson E.A."/>
            <person name="Haerty W."/>
            <person name="Hahn M.W."/>
            <person name="Halligan D.L."/>
            <person name="Halpern A.L."/>
            <person name="Halter G.M."/>
            <person name="Han M.V."/>
            <person name="Heger A."/>
            <person name="Hillier L."/>
            <person name="Hinrichs A.S."/>
            <person name="Holmes I."/>
            <person name="Hoskins R.A."/>
            <person name="Hubisz M.J."/>
            <person name="Hultmark D."/>
            <person name="Huntley M.A."/>
            <person name="Jaffe D.B."/>
            <person name="Jagadeeshan S."/>
            <person name="Jeck W.R."/>
            <person name="Johnson J."/>
            <person name="Jones C.D."/>
            <person name="Jordan W.C."/>
            <person name="Karpen G.H."/>
            <person name="Kataoka E."/>
            <person name="Keightley P.D."/>
            <person name="Kheradpour P."/>
            <person name="Kirkness E.F."/>
            <person name="Koerich L.B."/>
            <person name="Kristiansen K."/>
            <person name="Kudrna D."/>
            <person name="Kulathinal R.J."/>
            <person name="Kumar S."/>
            <person name="Kwok R."/>
            <person name="Lander E."/>
            <person name="Langley C.H."/>
            <person name="Lapoint R."/>
            <person name="Lazzaro B.P."/>
            <person name="Lee S.J."/>
            <person name="Levesque L."/>
            <person name="Li R."/>
            <person name="Lin C.F."/>
            <person name="Lin M.F."/>
            <person name="Lindblad-Toh K."/>
            <person name="Llopart A."/>
            <person name="Long M."/>
            <person name="Low L."/>
            <person name="Lozovsky E."/>
            <person name="Lu J."/>
            <person name="Luo M."/>
            <person name="Machado C.A."/>
            <person name="Makalowski W."/>
            <person name="Marzo M."/>
            <person name="Matsuda M."/>
            <person name="Matzkin L."/>
            <person name="McAllister B."/>
            <person name="McBride C.S."/>
            <person name="McKernan B."/>
            <person name="McKernan K."/>
            <person name="Mendez-Lago M."/>
            <person name="Minx P."/>
            <person name="Mollenhauer M.U."/>
            <person name="Montooth K."/>
            <person name="Mount S.M."/>
            <person name="Mu X."/>
            <person name="Myers E."/>
            <person name="Negre B."/>
            <person name="Newfeld S."/>
            <person name="Nielsen R."/>
            <person name="Noor M.A."/>
            <person name="O'Grady P."/>
            <person name="Pachter L."/>
            <person name="Papaceit M."/>
            <person name="Parisi M.J."/>
            <person name="Parisi M."/>
            <person name="Parts L."/>
            <person name="Pedersen J.S."/>
            <person name="Pesole G."/>
            <person name="Phillippy A.M."/>
            <person name="Ponting C.P."/>
            <person name="Pop M."/>
            <person name="Porcelli D."/>
            <person name="Powell J.R."/>
            <person name="Prohaska S."/>
            <person name="Pruitt K."/>
            <person name="Puig M."/>
            <person name="Quesneville H."/>
            <person name="Ram K.R."/>
            <person name="Rand D."/>
            <person name="Rasmussen M.D."/>
            <person name="Reed L.K."/>
            <person name="Reenan R."/>
            <person name="Reily A."/>
            <person name="Remington K.A."/>
            <person name="Rieger T.T."/>
            <person name="Ritchie M.G."/>
            <person name="Robin C."/>
            <person name="Rogers Y.H."/>
            <person name="Rohde C."/>
            <person name="Rozas J."/>
            <person name="Rubenfield M.J."/>
            <person name="Ruiz A."/>
            <person name="Russo S."/>
            <person name="Salzberg S.L."/>
            <person name="Sanchez-Gracia A."/>
            <person name="Saranga D.J."/>
            <person name="Sato H."/>
            <person name="Schaeffer S.W."/>
            <person name="Schatz M.C."/>
            <person name="Schlenke T."/>
            <person name="Schwartz R."/>
            <person name="Segarra C."/>
            <person name="Singh R.S."/>
            <person name="Sirot L."/>
            <person name="Sirota M."/>
            <person name="Sisneros N.B."/>
            <person name="Smith C.D."/>
            <person name="Smith T.F."/>
            <person name="Spieth J."/>
            <person name="Stage D.E."/>
            <person name="Stark A."/>
            <person name="Stephan W."/>
            <person name="Strausberg R.L."/>
            <person name="Strempel S."/>
            <person name="Sturgill D."/>
            <person name="Sutton G."/>
            <person name="Sutton G.G."/>
            <person name="Tao W."/>
            <person name="Teichmann S."/>
            <person name="Tobari Y.N."/>
            <person name="Tomimura Y."/>
            <person name="Tsolas J.M."/>
            <person name="Valente V.L."/>
            <person name="Venter E."/>
            <person name="Venter J.C."/>
            <person name="Vicario S."/>
            <person name="Vieira F.G."/>
            <person name="Vilella A.J."/>
            <person name="Villasante A."/>
            <person name="Walenz B."/>
            <person name="Wang J."/>
            <person name="Wasserman M."/>
            <person name="Watts T."/>
            <person name="Wilson D."/>
            <person name="Wilson R.K."/>
            <person name="Wing R.A."/>
            <person name="Wolfner M.F."/>
            <person name="Wong A."/>
            <person name="Wong G.K."/>
            <person name="Wu C.I."/>
            <person name="Wu G."/>
            <person name="Yamamoto D."/>
            <person name="Yang H.P."/>
            <person name="Yang S.P."/>
            <person name="Yorke J.A."/>
            <person name="Yoshida K."/>
            <person name="Zdobnov E."/>
            <person name="Zhang P."/>
            <person name="Zhang Y."/>
            <person name="Zimin A.V."/>
            <person name="Baldwin J."/>
            <person name="Abdouelleil A."/>
            <person name="Abdulkadir J."/>
            <person name="Abebe A."/>
            <person name="Abera B."/>
            <person name="Abreu J."/>
            <person name="Acer S.C."/>
            <person name="Aftuck L."/>
            <person name="Alexander A."/>
            <person name="An P."/>
            <person name="Anderson E."/>
            <person name="Anderson S."/>
            <person name="Arachi H."/>
            <person name="Azer M."/>
            <person name="Bachantsang P."/>
            <person name="Barry A."/>
            <person name="Bayul T."/>
            <person name="Berlin A."/>
            <person name="Bessette D."/>
            <person name="Bloom T."/>
            <person name="Blye J."/>
            <person name="Boguslavskiy L."/>
            <person name="Bonnet C."/>
            <person name="Boukhgalter B."/>
            <person name="Bourzgui I."/>
            <person name="Brown A."/>
            <person name="Cahill P."/>
            <person name="Channer S."/>
            <person name="Cheshatsang Y."/>
            <person name="Chuda L."/>
            <person name="Citroen M."/>
            <person name="Collymore A."/>
            <person name="Cooke P."/>
            <person name="Costello M."/>
            <person name="D'Aco K."/>
            <person name="Daza R."/>
            <person name="De Haan G."/>
            <person name="DeGray S."/>
            <person name="DeMaso C."/>
            <person name="Dhargay N."/>
            <person name="Dooley K."/>
            <person name="Dooley E."/>
            <person name="Doricent M."/>
            <person name="Dorje P."/>
            <person name="Dorjee K."/>
            <person name="Dupes A."/>
            <person name="Elong R."/>
            <person name="Falk J."/>
            <person name="Farina A."/>
            <person name="Faro S."/>
            <person name="Ferguson D."/>
            <person name="Fisher S."/>
            <person name="Foley C.D."/>
            <person name="Franke A."/>
            <person name="Friedrich D."/>
            <person name="Gadbois L."/>
            <person name="Gearin G."/>
            <person name="Gearin C.R."/>
            <person name="Giannoukos G."/>
            <person name="Goode T."/>
            <person name="Graham J."/>
            <person name="Grandbois E."/>
            <person name="Grewal S."/>
            <person name="Gyaltsen K."/>
            <person name="Hafez N."/>
            <person name="Hagos B."/>
            <person name="Hall J."/>
            <person name="Henson C."/>
            <person name="Hollinger A."/>
            <person name="Honan T."/>
            <person name="Huard M.D."/>
            <person name="Hughes L."/>
            <person name="Hurhula B."/>
            <person name="Husby M.E."/>
            <person name="Kamat A."/>
            <person name="Kanga B."/>
            <person name="Kashin S."/>
            <person name="Khazanovich D."/>
            <person name="Kisner P."/>
            <person name="Lance K."/>
            <person name="Lara M."/>
            <person name="Lee W."/>
            <person name="Lennon N."/>
            <person name="Letendre F."/>
            <person name="LeVine R."/>
            <person name="Lipovsky A."/>
            <person name="Liu X."/>
            <person name="Liu J."/>
            <person name="Liu S."/>
            <person name="Lokyitsang T."/>
            <person name="Lokyitsang Y."/>
            <person name="Lubonja R."/>
            <person name="Lui A."/>
            <person name="MacDonald P."/>
            <person name="Magnisalis V."/>
            <person name="Maru K."/>
            <person name="Matthews C."/>
            <person name="McCusker W."/>
            <person name="McDonough S."/>
            <person name="Mehta T."/>
            <person name="Meldrim J."/>
            <person name="Meneus L."/>
            <person name="Mihai O."/>
            <person name="Mihalev A."/>
            <person name="Mihova T."/>
            <person name="Mittelman R."/>
            <person name="Mlenga V."/>
            <person name="Montmayeur A."/>
            <person name="Mulrain L."/>
            <person name="Navidi A."/>
            <person name="Naylor J."/>
            <person name="Negash T."/>
            <person name="Nguyen T."/>
            <person name="Nguyen N."/>
            <person name="Nicol R."/>
            <person name="Norbu C."/>
            <person name="Norbu N."/>
            <person name="Novod N."/>
            <person name="O'Neill B."/>
            <person name="Osman S."/>
            <person name="Markiewicz E."/>
            <person name="Oyono O.L."/>
            <person name="Patti C."/>
            <person name="Phunkhang P."/>
            <person name="Pierre F."/>
            <person name="Priest M."/>
            <person name="Raghuraman S."/>
            <person name="Rege F."/>
            <person name="Reyes R."/>
            <person name="Rise C."/>
            <person name="Rogov P."/>
            <person name="Ross K."/>
            <person name="Ryan E."/>
            <person name="Settipalli S."/>
            <person name="Shea T."/>
            <person name="Sherpa N."/>
            <person name="Shi L."/>
            <person name="Shih D."/>
            <person name="Sparrow T."/>
            <person name="Spaulding J."/>
            <person name="Stalker J."/>
            <person name="Stange-Thomann N."/>
            <person name="Stavropoulos S."/>
            <person name="Stone C."/>
            <person name="Strader C."/>
            <person name="Tesfaye S."/>
            <person name="Thomson T."/>
            <person name="Thoulutsang Y."/>
            <person name="Thoulutsang D."/>
            <person name="Topham K."/>
            <person name="Topping I."/>
            <person name="Tsamla T."/>
            <person name="Vassiliev H."/>
            <person name="Vo A."/>
            <person name="Wangchuk T."/>
            <person name="Wangdi T."/>
            <person name="Weiand M."/>
            <person name="Wilkinson J."/>
            <person name="Wilson A."/>
            <person name="Yadav S."/>
            <person name="Young G."/>
            <person name="Yu Q."/>
            <person name="Zembek L."/>
            <person name="Zhong D."/>
            <person name="Zimmer A."/>
            <person name="Zwirko Z."/>
            <person name="Jaffe D.B."/>
            <person name="Alvarez P."/>
            <person name="Brockman W."/>
            <person name="Butler J."/>
            <person name="Chin C."/>
            <person name="Gnerre S."/>
            <person name="Grabherr M."/>
            <person name="Kleber M."/>
            <person name="Mauceli E."/>
            <person name="MacCallum I."/>
        </authorList>
    </citation>
    <scope>NUCLEOTIDE SEQUENCE [LARGE SCALE GENOMIC DNA]</scope>
    <source>
        <strain evidence="3">Tucson 15010-1051.87</strain>
    </source>
</reference>
<name>A0A0Q9WUF6_DROVI</name>
<gene>
    <name evidence="2" type="primary">Dvir\GJ26279</name>
    <name evidence="2" type="ORF">Dvir_GJ26279</name>
</gene>
<organism evidence="2 3">
    <name type="scientific">Drosophila virilis</name>
    <name type="common">Fruit fly</name>
    <dbReference type="NCBI Taxonomy" id="7244"/>
    <lineage>
        <taxon>Eukaryota</taxon>
        <taxon>Metazoa</taxon>
        <taxon>Ecdysozoa</taxon>
        <taxon>Arthropoda</taxon>
        <taxon>Hexapoda</taxon>
        <taxon>Insecta</taxon>
        <taxon>Pterygota</taxon>
        <taxon>Neoptera</taxon>
        <taxon>Endopterygota</taxon>
        <taxon>Diptera</taxon>
        <taxon>Brachycera</taxon>
        <taxon>Muscomorpha</taxon>
        <taxon>Ephydroidea</taxon>
        <taxon>Drosophilidae</taxon>
        <taxon>Drosophila</taxon>
    </lineage>
</organism>
<keyword evidence="3" id="KW-1185">Reference proteome</keyword>